<dbReference type="Gene3D" id="2.60.40.10">
    <property type="entry name" value="Immunoglobulins"/>
    <property type="match status" value="1"/>
</dbReference>
<dbReference type="InterPro" id="IPR036116">
    <property type="entry name" value="FN3_sf"/>
</dbReference>
<dbReference type="Gene3D" id="2.60.40.3490">
    <property type="match status" value="1"/>
</dbReference>
<dbReference type="AlphaFoldDB" id="A0A1M5NLR0"/>
<dbReference type="InterPro" id="IPR011050">
    <property type="entry name" value="Pectin_lyase_fold/virulence"/>
</dbReference>
<name>A0A1M5NLR0_9SPHI</name>
<dbReference type="RefSeq" id="WP_073238157.1">
    <property type="nucleotide sequence ID" value="NZ_FQUQ01000008.1"/>
</dbReference>
<dbReference type="GO" id="GO:0016829">
    <property type="term" value="F:lyase activity"/>
    <property type="evidence" value="ECO:0007669"/>
    <property type="project" value="UniProtKB-KW"/>
</dbReference>
<dbReference type="Gene3D" id="2.160.20.10">
    <property type="entry name" value="Single-stranded right-handed beta-helix, Pectin lyase-like"/>
    <property type="match status" value="1"/>
</dbReference>
<dbReference type="InterPro" id="IPR012334">
    <property type="entry name" value="Pectin_lyas_fold"/>
</dbReference>
<evidence type="ECO:0000313" key="3">
    <source>
        <dbReference type="Proteomes" id="UP000184287"/>
    </source>
</evidence>
<dbReference type="OrthoDB" id="9795222at2"/>
<dbReference type="PANTHER" id="PTHR31339:SF9">
    <property type="entry name" value="PLASMIN AND FIBRONECTIN-BINDING PROTEIN A"/>
    <property type="match status" value="1"/>
</dbReference>
<dbReference type="InterPro" id="IPR038480">
    <property type="entry name" value="YuaB-like_sf"/>
</dbReference>
<reference evidence="3" key="1">
    <citation type="submission" date="2016-11" db="EMBL/GenBank/DDBJ databases">
        <authorList>
            <person name="Varghese N."/>
            <person name="Submissions S."/>
        </authorList>
    </citation>
    <scope>NUCLEOTIDE SEQUENCE [LARGE SCALE GENOMIC DNA]</scope>
    <source>
        <strain evidence="3">DSM 16990</strain>
    </source>
</reference>
<gene>
    <name evidence="2" type="ORF">SAMN04488522_108194</name>
</gene>
<dbReference type="STRING" id="288992.SAMN04488522_108194"/>
<dbReference type="SUPFAM" id="SSF51126">
    <property type="entry name" value="Pectin lyase-like"/>
    <property type="match status" value="1"/>
</dbReference>
<keyword evidence="2" id="KW-0456">Lyase</keyword>
<dbReference type="EMBL" id="FQUQ01000008">
    <property type="protein sequence ID" value="SHG90524.1"/>
    <property type="molecule type" value="Genomic_DNA"/>
</dbReference>
<protein>
    <submittedName>
        <fullName evidence="2">Pectate lyase superfamily protein</fullName>
    </submittedName>
</protein>
<dbReference type="InterPro" id="IPR034650">
    <property type="entry name" value="YuaB-like"/>
</dbReference>
<evidence type="ECO:0000313" key="2">
    <source>
        <dbReference type="EMBL" id="SHG90524.1"/>
    </source>
</evidence>
<evidence type="ECO:0000256" key="1">
    <source>
        <dbReference type="SAM" id="SignalP"/>
    </source>
</evidence>
<keyword evidence="3" id="KW-1185">Reference proteome</keyword>
<accession>A0A1M5NLR0</accession>
<dbReference type="SUPFAM" id="SSF49265">
    <property type="entry name" value="Fibronectin type III"/>
    <property type="match status" value="1"/>
</dbReference>
<feature type="chain" id="PRO_5009912629" evidence="1">
    <location>
        <begin position="22"/>
        <end position="985"/>
    </location>
</feature>
<dbReference type="InterPro" id="IPR013783">
    <property type="entry name" value="Ig-like_fold"/>
</dbReference>
<dbReference type="PANTHER" id="PTHR31339">
    <property type="entry name" value="PECTIN LYASE-RELATED"/>
    <property type="match status" value="1"/>
</dbReference>
<feature type="signal peptide" evidence="1">
    <location>
        <begin position="1"/>
        <end position="21"/>
    </location>
</feature>
<dbReference type="InterPro" id="IPR051801">
    <property type="entry name" value="GH28_Enzymes"/>
</dbReference>
<keyword evidence="1" id="KW-0732">Signal</keyword>
<dbReference type="CDD" id="cd14670">
    <property type="entry name" value="BslA_like"/>
    <property type="match status" value="1"/>
</dbReference>
<sequence>MKKSFLLLIFFFSRMLNPINAQITNQKASGTAILVADHASHIAGIHKDTITVITGSTYSFTVDTPTDQGLVSTNIGVKGLFRQIRSADHSLQKYKVTNGSGLEKETGELAEGDRLFVFSEDRKSEKTYYISVKQMAISGKLSLSRQNITINSPQQLTLYFTAGQRSPDAAINIQLPAGIEVTMENTTVDVIGRGARRLKDLGSQSIGRTGTNYSYSKVGNVTIGGSPSAGQTLVFSHLDLRPANGSDLKITISNVNLAKTGTYVFKAQYRSFKPQSLQSPGTGTEVAVLSAVAHISDFQRLPYRDLHYKEGPETYTQLNFKWSGPVKASKIQVLQSTDEGKIWKIIPARLSLKSTTAVISGLIPNQQYRFKLQVTDGSTRNFSNEVKFYTGKIDVKEFGIKSNEQEDHTELINLAIDSLSKNGGGTLLFSPGTYRVRTVHLKSNVYLYVAKDAVIKAIKGTDAPEATWFSDKKYRSGLSPTDPGPYEDPENYLTKQDVGHHYFRNSMFFGERLDNVKIIGRGLITGDGNLATSDKVMNNPPEQRGDKMFTFKLCSNLEIGGLHTSDDLWYDPDKDEPYYLAKNGTKRFDSENMLKIERAGHFVLLATGTDSINVHDTYFGKNQVSNARDIYDFMGCNEVKVTNIYSKVSSDDIVKPGSDCSLGFTRPAKNYRVRNIIGDTNCNLFQIGSETADDITNICIDNIYILGANKAGFSISTNDGALIRDIHLNCGHTGKIHSRSKMFRTTAPFFISISNRGRILGADVGKYAFLENGKRREELLVKNVNIGRVENIIIQGIDICEVYNGSSYNGNRWKAYDGTQKRSTSIIAGYQLPSSAAVEGGLDFRLPNGLHTGHIKNVVFKDVHFLDKGGNPLSDSEQTPPELGVGQYNVSNLKTIPAYGLWTRHAKDLTLENSSFNFEQKDDRPAIFLEDVEGARLKDIKMLKSSVQPQAIIIRNAKDIHLNEVIYYQGKWGNTPTKMPSAGKK</sequence>
<dbReference type="Proteomes" id="UP000184287">
    <property type="component" value="Unassembled WGS sequence"/>
</dbReference>
<organism evidence="2 3">
    <name type="scientific">Pedobacter caeni</name>
    <dbReference type="NCBI Taxonomy" id="288992"/>
    <lineage>
        <taxon>Bacteria</taxon>
        <taxon>Pseudomonadati</taxon>
        <taxon>Bacteroidota</taxon>
        <taxon>Sphingobacteriia</taxon>
        <taxon>Sphingobacteriales</taxon>
        <taxon>Sphingobacteriaceae</taxon>
        <taxon>Pedobacter</taxon>
    </lineage>
</organism>
<proteinExistence type="predicted"/>